<evidence type="ECO:0000313" key="1">
    <source>
        <dbReference type="EMBL" id="RXG31726.1"/>
    </source>
</evidence>
<comment type="caution">
    <text evidence="1">The sequence shown here is derived from an EMBL/GenBank/DDBJ whole genome shotgun (WGS) entry which is preliminary data.</text>
</comment>
<evidence type="ECO:0000313" key="2">
    <source>
        <dbReference type="Proteomes" id="UP000290608"/>
    </source>
</evidence>
<name>A0A4Q0PMH8_9FLAO</name>
<dbReference type="Proteomes" id="UP000290608">
    <property type="component" value="Unassembled WGS sequence"/>
</dbReference>
<protein>
    <submittedName>
        <fullName evidence="1">Uncharacterized protein</fullName>
    </submittedName>
</protein>
<dbReference type="EMBL" id="QOVL01000006">
    <property type="protein sequence ID" value="RXG31726.1"/>
    <property type="molecule type" value="Genomic_DNA"/>
</dbReference>
<organism evidence="1 2">
    <name type="scientific">Leeuwenhoekiella marinoflava</name>
    <dbReference type="NCBI Taxonomy" id="988"/>
    <lineage>
        <taxon>Bacteria</taxon>
        <taxon>Pseudomonadati</taxon>
        <taxon>Bacteroidota</taxon>
        <taxon>Flavobacteriia</taxon>
        <taxon>Flavobacteriales</taxon>
        <taxon>Flavobacteriaceae</taxon>
        <taxon>Leeuwenhoekiella</taxon>
    </lineage>
</organism>
<proteinExistence type="predicted"/>
<accession>A0A4Q0PMH8</accession>
<reference evidence="1 2" key="1">
    <citation type="submission" date="2018-07" db="EMBL/GenBank/DDBJ databases">
        <title>Leeuwenhoekiella genomics.</title>
        <authorList>
            <person name="Tahon G."/>
            <person name="Willems A."/>
        </authorList>
    </citation>
    <scope>NUCLEOTIDE SEQUENCE [LARGE SCALE GENOMIC DNA]</scope>
    <source>
        <strain evidence="1 2">LMG 1345</strain>
    </source>
</reference>
<dbReference type="AlphaFoldDB" id="A0A4Q0PMH8"/>
<sequence>MKKILLVFTLICVQFQSFAQEETPVEPLVE</sequence>
<gene>
    <name evidence="1" type="ORF">DSL99_1544</name>
</gene>